<name>A0ABY5MVK6_9SPHN</name>
<evidence type="ECO:0000256" key="3">
    <source>
        <dbReference type="RuleBase" id="RU000363"/>
    </source>
</evidence>
<proteinExistence type="inferred from homology"/>
<reference evidence="6 7" key="1">
    <citation type="submission" date="2022-05" db="EMBL/GenBank/DDBJ databases">
        <title>S8-45 Sphingomonas ultraviolaceadurans.</title>
        <authorList>
            <person name="Liu Y."/>
        </authorList>
    </citation>
    <scope>NUCLEOTIDE SEQUENCE [LARGE SCALE GENOMIC DNA]</scope>
    <source>
        <strain evidence="6 7">S8-45</strain>
    </source>
</reference>
<evidence type="ECO:0000313" key="6">
    <source>
        <dbReference type="EMBL" id="UUR08500.1"/>
    </source>
</evidence>
<dbReference type="InterPro" id="IPR036291">
    <property type="entry name" value="NAD(P)-bd_dom_sf"/>
</dbReference>
<keyword evidence="5" id="KW-1133">Transmembrane helix</keyword>
<feature type="compositionally biased region" description="Basic and acidic residues" evidence="4">
    <location>
        <begin position="284"/>
        <end position="295"/>
    </location>
</feature>
<evidence type="ECO:0000256" key="5">
    <source>
        <dbReference type="SAM" id="Phobius"/>
    </source>
</evidence>
<feature type="region of interest" description="Disordered" evidence="4">
    <location>
        <begin position="268"/>
        <end position="295"/>
    </location>
</feature>
<sequence>MAVSLKPLSDQVMVIVGGSSGIGLAAARRAAAAGAKVVLAARNGEALDEAVVAIRNKGGEASSLDLDIADEGAAERLLVHAIETFGRVDTWVNDAAAALYARVEDVTLEEHRRVFDVGYFGLVEASLVAAKYLRANGGAIINIGSVLSNRAIPLQGPYCAMKAAVMQFTDTLRMELERDGAPVSVTLIKPAAIDTMYPEHARNKLDKPARLPQPLYDAELVAKAICFAAQKQRRSLIVGGGGLALTTLAPALPRLADKGMELVGGEAMQTTDVPPAPGTADNLFEPRRDGRVEGNQEPFKRKTSLFLEAQMHPLATAAVLGSVAAGALFLWAKEENRDIGTAEAQRRIRAAGMS</sequence>
<comment type="similarity">
    <text evidence="1 3">Belongs to the short-chain dehydrogenases/reductases (SDR) family.</text>
</comment>
<dbReference type="PRINTS" id="PR00080">
    <property type="entry name" value="SDRFAMILY"/>
</dbReference>
<organism evidence="6 7">
    <name type="scientific">Sphingomonas glaciei</name>
    <dbReference type="NCBI Taxonomy" id="2938948"/>
    <lineage>
        <taxon>Bacteria</taxon>
        <taxon>Pseudomonadati</taxon>
        <taxon>Pseudomonadota</taxon>
        <taxon>Alphaproteobacteria</taxon>
        <taxon>Sphingomonadales</taxon>
        <taxon>Sphingomonadaceae</taxon>
        <taxon>Sphingomonas</taxon>
    </lineage>
</organism>
<dbReference type="Gene3D" id="3.40.50.720">
    <property type="entry name" value="NAD(P)-binding Rossmann-like Domain"/>
    <property type="match status" value="1"/>
</dbReference>
<keyword evidence="5" id="KW-0812">Transmembrane</keyword>
<keyword evidence="5" id="KW-0472">Membrane</keyword>
<dbReference type="RefSeq" id="WP_249504276.1">
    <property type="nucleotide sequence ID" value="NZ_CP097253.1"/>
</dbReference>
<evidence type="ECO:0000256" key="2">
    <source>
        <dbReference type="ARBA" id="ARBA00023002"/>
    </source>
</evidence>
<dbReference type="PRINTS" id="PR00081">
    <property type="entry name" value="GDHRDH"/>
</dbReference>
<keyword evidence="2" id="KW-0560">Oxidoreductase</keyword>
<dbReference type="Proteomes" id="UP000831921">
    <property type="component" value="Chromosome"/>
</dbReference>
<evidence type="ECO:0000256" key="1">
    <source>
        <dbReference type="ARBA" id="ARBA00006484"/>
    </source>
</evidence>
<dbReference type="Pfam" id="PF00106">
    <property type="entry name" value="adh_short"/>
    <property type="match status" value="1"/>
</dbReference>
<evidence type="ECO:0000313" key="7">
    <source>
        <dbReference type="Proteomes" id="UP000831921"/>
    </source>
</evidence>
<dbReference type="PANTHER" id="PTHR44196">
    <property type="entry name" value="DEHYDROGENASE/REDUCTASE SDR FAMILY MEMBER 7B"/>
    <property type="match status" value="1"/>
</dbReference>
<keyword evidence="7" id="KW-1185">Reference proteome</keyword>
<dbReference type="InterPro" id="IPR002347">
    <property type="entry name" value="SDR_fam"/>
</dbReference>
<dbReference type="PANTHER" id="PTHR44196:SF1">
    <property type="entry name" value="DEHYDROGENASE_REDUCTASE SDR FAMILY MEMBER 7B"/>
    <property type="match status" value="1"/>
</dbReference>
<dbReference type="EMBL" id="CP097253">
    <property type="protein sequence ID" value="UUR08500.1"/>
    <property type="molecule type" value="Genomic_DNA"/>
</dbReference>
<accession>A0ABY5MVK6</accession>
<gene>
    <name evidence="6" type="ORF">M1K48_02310</name>
</gene>
<dbReference type="NCBIfam" id="NF005495">
    <property type="entry name" value="PRK07109.1"/>
    <property type="match status" value="1"/>
</dbReference>
<evidence type="ECO:0000256" key="4">
    <source>
        <dbReference type="SAM" id="MobiDB-lite"/>
    </source>
</evidence>
<protein>
    <submittedName>
        <fullName evidence="6">SDR family oxidoreductase</fullName>
    </submittedName>
</protein>
<dbReference type="SUPFAM" id="SSF51735">
    <property type="entry name" value="NAD(P)-binding Rossmann-fold domains"/>
    <property type="match status" value="1"/>
</dbReference>
<feature type="transmembrane region" description="Helical" evidence="5">
    <location>
        <begin position="311"/>
        <end position="332"/>
    </location>
</feature>